<evidence type="ECO:0000256" key="1">
    <source>
        <dbReference type="ARBA" id="ARBA00023125"/>
    </source>
</evidence>
<dbReference type="PROSITE" id="PS50977">
    <property type="entry name" value="HTH_TETR_2"/>
    <property type="match status" value="1"/>
</dbReference>
<evidence type="ECO:0000313" key="5">
    <source>
        <dbReference type="Proteomes" id="UP000713880"/>
    </source>
</evidence>
<dbReference type="Pfam" id="PF00440">
    <property type="entry name" value="TetR_N"/>
    <property type="match status" value="1"/>
</dbReference>
<dbReference type="InterPro" id="IPR001647">
    <property type="entry name" value="HTH_TetR"/>
</dbReference>
<dbReference type="GO" id="GO:0003677">
    <property type="term" value="F:DNA binding"/>
    <property type="evidence" value="ECO:0007669"/>
    <property type="project" value="UniProtKB-UniRule"/>
</dbReference>
<dbReference type="InterPro" id="IPR050624">
    <property type="entry name" value="HTH-type_Tx_Regulator"/>
</dbReference>
<evidence type="ECO:0000313" key="4">
    <source>
        <dbReference type="EMBL" id="MBM6825626.1"/>
    </source>
</evidence>
<dbReference type="SUPFAM" id="SSF46689">
    <property type="entry name" value="Homeodomain-like"/>
    <property type="match status" value="1"/>
</dbReference>
<keyword evidence="5" id="KW-1185">Reference proteome</keyword>
<sequence>MEKNVENKDVKSRIAAAAWRLFYEKGYNGTTVDEIIELSGTSKGSFYYYFNTKDELLSTLSLILDDYYTELEETMDPDMNSFEKLLYLNYKTHSMMEEKISIDLLASLYSTQLVSQGQRNLLDHNRKYYKLVVKIVEEGQKRGELSSDMSASEITNYYSMCERALVTDWCLNRGTYSLEERSKKYMPVMLEHFKCG</sequence>
<dbReference type="EMBL" id="JACJLV010000002">
    <property type="protein sequence ID" value="MBM6825626.1"/>
    <property type="molecule type" value="Genomic_DNA"/>
</dbReference>
<dbReference type="Pfam" id="PF08359">
    <property type="entry name" value="TetR_C_4"/>
    <property type="match status" value="1"/>
</dbReference>
<gene>
    <name evidence="4" type="ORF">H6A13_00705</name>
</gene>
<organism evidence="4 5">
    <name type="scientific">Mordavella massiliensis</name>
    <dbReference type="NCBI Taxonomy" id="1871024"/>
    <lineage>
        <taxon>Bacteria</taxon>
        <taxon>Bacillati</taxon>
        <taxon>Bacillota</taxon>
        <taxon>Clostridia</taxon>
        <taxon>Eubacteriales</taxon>
        <taxon>Clostridiaceae</taxon>
        <taxon>Mordavella</taxon>
    </lineage>
</organism>
<dbReference type="PRINTS" id="PR00455">
    <property type="entry name" value="HTHTETR"/>
</dbReference>
<dbReference type="SUPFAM" id="SSF48498">
    <property type="entry name" value="Tetracyclin repressor-like, C-terminal domain"/>
    <property type="match status" value="1"/>
</dbReference>
<feature type="DNA-binding region" description="H-T-H motif" evidence="2">
    <location>
        <begin position="31"/>
        <end position="50"/>
    </location>
</feature>
<reference evidence="4" key="2">
    <citation type="journal article" date="2021" name="Sci. Rep.">
        <title>The distribution of antibiotic resistance genes in chicken gut microbiota commensals.</title>
        <authorList>
            <person name="Juricova H."/>
            <person name="Matiasovicova J."/>
            <person name="Kubasova T."/>
            <person name="Cejkova D."/>
            <person name="Rychlik I."/>
        </authorList>
    </citation>
    <scope>NUCLEOTIDE SEQUENCE</scope>
    <source>
        <strain evidence="4">An420c</strain>
    </source>
</reference>
<dbReference type="Gene3D" id="1.10.10.60">
    <property type="entry name" value="Homeodomain-like"/>
    <property type="match status" value="1"/>
</dbReference>
<dbReference type="RefSeq" id="WP_204907698.1">
    <property type="nucleotide sequence ID" value="NZ_JACJLV010000002.1"/>
</dbReference>
<accession>A0A939BAY6</accession>
<comment type="caution">
    <text evidence="4">The sequence shown here is derived from an EMBL/GenBank/DDBJ whole genome shotgun (WGS) entry which is preliminary data.</text>
</comment>
<dbReference type="AlphaFoldDB" id="A0A939BAY6"/>
<dbReference type="InterPro" id="IPR013570">
    <property type="entry name" value="Tscrpt_reg_YsiA_C"/>
</dbReference>
<keyword evidence="1 2" id="KW-0238">DNA-binding</keyword>
<protein>
    <submittedName>
        <fullName evidence="4">TetR/AcrR family transcriptional regulator</fullName>
    </submittedName>
</protein>
<dbReference type="Proteomes" id="UP000713880">
    <property type="component" value="Unassembled WGS sequence"/>
</dbReference>
<name>A0A939BAY6_9CLOT</name>
<feature type="domain" description="HTH tetR-type" evidence="3">
    <location>
        <begin position="8"/>
        <end position="68"/>
    </location>
</feature>
<dbReference type="InterPro" id="IPR036271">
    <property type="entry name" value="Tet_transcr_reg_TetR-rel_C_sf"/>
</dbReference>
<dbReference type="Gene3D" id="1.10.357.10">
    <property type="entry name" value="Tetracycline Repressor, domain 2"/>
    <property type="match status" value="1"/>
</dbReference>
<dbReference type="InterPro" id="IPR009057">
    <property type="entry name" value="Homeodomain-like_sf"/>
</dbReference>
<dbReference type="PANTHER" id="PTHR43479">
    <property type="entry name" value="ACREF/ENVCD OPERON REPRESSOR-RELATED"/>
    <property type="match status" value="1"/>
</dbReference>
<evidence type="ECO:0000259" key="3">
    <source>
        <dbReference type="PROSITE" id="PS50977"/>
    </source>
</evidence>
<dbReference type="PANTHER" id="PTHR43479:SF11">
    <property type="entry name" value="ACREF_ENVCD OPERON REPRESSOR-RELATED"/>
    <property type="match status" value="1"/>
</dbReference>
<reference evidence="4" key="1">
    <citation type="submission" date="2020-08" db="EMBL/GenBank/DDBJ databases">
        <authorList>
            <person name="Cejkova D."/>
            <person name="Kubasova T."/>
            <person name="Jahodarova E."/>
            <person name="Rychlik I."/>
        </authorList>
    </citation>
    <scope>NUCLEOTIDE SEQUENCE</scope>
    <source>
        <strain evidence="4">An420c</strain>
    </source>
</reference>
<evidence type="ECO:0000256" key="2">
    <source>
        <dbReference type="PROSITE-ProRule" id="PRU00335"/>
    </source>
</evidence>
<proteinExistence type="predicted"/>